<dbReference type="SUPFAM" id="SSF52540">
    <property type="entry name" value="P-loop containing nucleoside triphosphate hydrolases"/>
    <property type="match status" value="1"/>
</dbReference>
<evidence type="ECO:0000313" key="2">
    <source>
        <dbReference type="Proteomes" id="UP001056291"/>
    </source>
</evidence>
<dbReference type="EMBL" id="CP098747">
    <property type="protein sequence ID" value="USG60083.1"/>
    <property type="molecule type" value="Genomic_DNA"/>
</dbReference>
<accession>A0ABY4W1V3</accession>
<dbReference type="Pfam" id="PF13469">
    <property type="entry name" value="Sulfotransfer_3"/>
    <property type="match status" value="1"/>
</dbReference>
<proteinExistence type="predicted"/>
<reference evidence="1" key="1">
    <citation type="submission" date="2022-06" db="EMBL/GenBank/DDBJ databases">
        <title>Sneathiella actinostolidae sp. nov., isolated from a sea anemonein the Western Pacific Ocean.</title>
        <authorList>
            <person name="Wei M.J."/>
        </authorList>
    </citation>
    <scope>NUCLEOTIDE SEQUENCE</scope>
    <source>
        <strain evidence="1">PHK-P5</strain>
    </source>
</reference>
<keyword evidence="2" id="KW-1185">Reference proteome</keyword>
<protein>
    <submittedName>
        <fullName evidence="1">Sulfotransferase</fullName>
    </submittedName>
</protein>
<dbReference type="RefSeq" id="WP_251932890.1">
    <property type="nucleotide sequence ID" value="NZ_CP098747.1"/>
</dbReference>
<evidence type="ECO:0000313" key="1">
    <source>
        <dbReference type="EMBL" id="USG60083.1"/>
    </source>
</evidence>
<dbReference type="Gene3D" id="3.40.50.300">
    <property type="entry name" value="P-loop containing nucleotide triphosphate hydrolases"/>
    <property type="match status" value="1"/>
</dbReference>
<gene>
    <name evidence="1" type="ORF">NBZ79_12955</name>
</gene>
<dbReference type="InterPro" id="IPR027417">
    <property type="entry name" value="P-loop_NTPase"/>
</dbReference>
<organism evidence="1 2">
    <name type="scientific">Sneathiella marina</name>
    <dbReference type="NCBI Taxonomy" id="2950108"/>
    <lineage>
        <taxon>Bacteria</taxon>
        <taxon>Pseudomonadati</taxon>
        <taxon>Pseudomonadota</taxon>
        <taxon>Alphaproteobacteria</taxon>
        <taxon>Sneathiellales</taxon>
        <taxon>Sneathiellaceae</taxon>
        <taxon>Sneathiella</taxon>
    </lineage>
</organism>
<sequence length="250" mass="28472">MTGSRQYPPVMVLGCGRSGTSIFGELFDGLGPYVYESEPPFQDVLDRSETDCWAVKVPRESPGHPVDDGLSFSLDILLATHPAIQLFWIVRHPLDAISSLRIGVDQNWGHHPRPPDWQHWLDRPLVERCAHHWAHINSHGYGRVKSVAKLVYFEDMIRDPYGFALNICSILGLPPEENEAYLRKWAARVQDTNNKQFVEAVTSQGLSRLDHSVRIGRWRENLSSNDIQAAEKITSRIARAFNYDTDWLAD</sequence>
<name>A0ABY4W1V3_9PROT</name>
<dbReference type="Proteomes" id="UP001056291">
    <property type="component" value="Chromosome"/>
</dbReference>